<evidence type="ECO:0000313" key="1">
    <source>
        <dbReference type="EMBL" id="KAI1699166.1"/>
    </source>
</evidence>
<keyword evidence="2" id="KW-1185">Reference proteome</keyword>
<dbReference type="AlphaFoldDB" id="A0AAD4MMH5"/>
<accession>A0AAD4MMH5</accession>
<evidence type="ECO:0000313" key="2">
    <source>
        <dbReference type="Proteomes" id="UP001201812"/>
    </source>
</evidence>
<proteinExistence type="predicted"/>
<dbReference type="Proteomes" id="UP001201812">
    <property type="component" value="Unassembled WGS sequence"/>
</dbReference>
<gene>
    <name evidence="1" type="ORF">DdX_17500</name>
</gene>
<organism evidence="1 2">
    <name type="scientific">Ditylenchus destructor</name>
    <dbReference type="NCBI Taxonomy" id="166010"/>
    <lineage>
        <taxon>Eukaryota</taxon>
        <taxon>Metazoa</taxon>
        <taxon>Ecdysozoa</taxon>
        <taxon>Nematoda</taxon>
        <taxon>Chromadorea</taxon>
        <taxon>Rhabditida</taxon>
        <taxon>Tylenchina</taxon>
        <taxon>Tylenchomorpha</taxon>
        <taxon>Sphaerularioidea</taxon>
        <taxon>Anguinidae</taxon>
        <taxon>Anguininae</taxon>
        <taxon>Ditylenchus</taxon>
    </lineage>
</organism>
<reference evidence="1" key="1">
    <citation type="submission" date="2022-01" db="EMBL/GenBank/DDBJ databases">
        <title>Genome Sequence Resource for Two Populations of Ditylenchus destructor, the Migratory Endoparasitic Phytonematode.</title>
        <authorList>
            <person name="Zhang H."/>
            <person name="Lin R."/>
            <person name="Xie B."/>
        </authorList>
    </citation>
    <scope>NUCLEOTIDE SEQUENCE</scope>
    <source>
        <strain evidence="1">BazhouSP</strain>
    </source>
</reference>
<dbReference type="EMBL" id="JAKKPZ010000190">
    <property type="protein sequence ID" value="KAI1699166.1"/>
    <property type="molecule type" value="Genomic_DNA"/>
</dbReference>
<name>A0AAD4MMH5_9BILA</name>
<protein>
    <submittedName>
        <fullName evidence="1">Uncharacterized protein</fullName>
    </submittedName>
</protein>
<comment type="caution">
    <text evidence="1">The sequence shown here is derived from an EMBL/GenBank/DDBJ whole genome shotgun (WGS) entry which is preliminary data.</text>
</comment>
<sequence>MISSGLIIDRVIDGNYIATQSLSQVCSVIAKGKRAALSKVTLKNARKSPLGSGRVIRQSLPLGERSRLVPVSPTTFVTTGIYGFRKSGKSWIMACTPKACNLLEFSATMASAELIAQNDPLLTSEEL</sequence>